<evidence type="ECO:0000313" key="2">
    <source>
        <dbReference type="Proteomes" id="UP000647133"/>
    </source>
</evidence>
<accession>A0ABR9ATK6</accession>
<proteinExistence type="predicted"/>
<organism evidence="1 2">
    <name type="scientific">Echinicola arenosa</name>
    <dbReference type="NCBI Taxonomy" id="2774144"/>
    <lineage>
        <taxon>Bacteria</taxon>
        <taxon>Pseudomonadati</taxon>
        <taxon>Bacteroidota</taxon>
        <taxon>Cytophagia</taxon>
        <taxon>Cytophagales</taxon>
        <taxon>Cyclobacteriaceae</taxon>
        <taxon>Echinicola</taxon>
    </lineage>
</organism>
<keyword evidence="2" id="KW-1185">Reference proteome</keyword>
<evidence type="ECO:0000313" key="1">
    <source>
        <dbReference type="EMBL" id="MBD8491208.1"/>
    </source>
</evidence>
<dbReference type="SUPFAM" id="SSF50978">
    <property type="entry name" value="WD40 repeat-like"/>
    <property type="match status" value="1"/>
</dbReference>
<name>A0ABR9ATK6_9BACT</name>
<dbReference type="EMBL" id="JACYTQ010000011">
    <property type="protein sequence ID" value="MBD8491208.1"/>
    <property type="molecule type" value="Genomic_DNA"/>
</dbReference>
<sequence length="419" mass="47275">MKQRLLISKNWSQVLTFFLLVLGYSSCNDQVESTYTYHAMVPVSMEASTLRSMPVGQMAPREISETGKIYIFGDFLFVNEPHEGIHIINNTNPSNPQNISFIEVPGTVDLAINDNILYADSYIDLLAFDISNPYNVKMVKRVEDVFMNYYTNPEVGTFMYFKDSVMTSTEPRRNWGGPIFWLETAAFSNADAGGSYGQGGSMARFTLSSGYLYTVDDYDLRLFDVSEKSSPEFVKQINLGWGIETIFPFKDKLFIGSNTGMHIYDVSTPSEPEMLSVYSHFTSCDPVVANDDYAFVTLRSGTFCRQGMNVLEVLDIKDPSDPKLLKSYEMKNPHGLGLSGYNLFVCEGEYGLKSFKVQDVMNLDKNQMQHLENINAIDLIPGPKSLIVIGNDVICQYDYSNPGQLKLLSCMQIEKQQLY</sequence>
<reference evidence="1 2" key="1">
    <citation type="submission" date="2020-09" db="EMBL/GenBank/DDBJ databases">
        <title>Echinicola sp. CAU 1574 isolated from sand of Sido Beach.</title>
        <authorList>
            <person name="Kim W."/>
        </authorList>
    </citation>
    <scope>NUCLEOTIDE SEQUENCE [LARGE SCALE GENOMIC DNA]</scope>
    <source>
        <strain evidence="1 2">CAU 1574</strain>
    </source>
</reference>
<dbReference type="RefSeq" id="WP_192012086.1">
    <property type="nucleotide sequence ID" value="NZ_JACYTQ010000011.1"/>
</dbReference>
<gene>
    <name evidence="1" type="ORF">IFO69_20815</name>
</gene>
<protein>
    <recommendedName>
        <fullName evidence="3">LVIVD repeat-containing protein</fullName>
    </recommendedName>
</protein>
<dbReference type="InterPro" id="IPR036322">
    <property type="entry name" value="WD40_repeat_dom_sf"/>
</dbReference>
<dbReference type="Pfam" id="PF08309">
    <property type="entry name" value="LVIVD"/>
    <property type="match status" value="3"/>
</dbReference>
<dbReference type="InterPro" id="IPR013211">
    <property type="entry name" value="LVIVD"/>
</dbReference>
<dbReference type="Proteomes" id="UP000647133">
    <property type="component" value="Unassembled WGS sequence"/>
</dbReference>
<comment type="caution">
    <text evidence="1">The sequence shown here is derived from an EMBL/GenBank/DDBJ whole genome shotgun (WGS) entry which is preliminary data.</text>
</comment>
<evidence type="ECO:0008006" key="3">
    <source>
        <dbReference type="Google" id="ProtNLM"/>
    </source>
</evidence>